<evidence type="ECO:0000259" key="15">
    <source>
        <dbReference type="Pfam" id="PF04563"/>
    </source>
</evidence>
<dbReference type="Pfam" id="PF04560">
    <property type="entry name" value="RNA_pol_Rpb2_7"/>
    <property type="match status" value="1"/>
</dbReference>
<evidence type="ECO:0000313" key="19">
    <source>
        <dbReference type="EMBL" id="PKA50022.1"/>
    </source>
</evidence>
<evidence type="ECO:0000259" key="12">
    <source>
        <dbReference type="Pfam" id="PF00562"/>
    </source>
</evidence>
<feature type="domain" description="RNA polymerase beta subunit protrusion" evidence="15">
    <location>
        <begin position="88"/>
        <end position="477"/>
    </location>
</feature>
<dbReference type="InterPro" id="IPR037034">
    <property type="entry name" value="RNA_pol_Rpb2_2_sf"/>
</dbReference>
<evidence type="ECO:0000313" key="20">
    <source>
        <dbReference type="Proteomes" id="UP000236161"/>
    </source>
</evidence>
<dbReference type="Gene3D" id="2.40.270.10">
    <property type="entry name" value="DNA-directed RNA polymerase, subunit 2, domain 6"/>
    <property type="match status" value="1"/>
</dbReference>
<dbReference type="InterPro" id="IPR037033">
    <property type="entry name" value="DNA-dir_RNAP_su2_hyb_sf"/>
</dbReference>
<keyword evidence="6" id="KW-0862">Zinc</keyword>
<dbReference type="Pfam" id="PF04567">
    <property type="entry name" value="RNA_pol_Rpb2_5"/>
    <property type="match status" value="1"/>
</dbReference>
<dbReference type="Pfam" id="PF04566">
    <property type="entry name" value="RNA_pol_Rpb2_4"/>
    <property type="match status" value="1"/>
</dbReference>
<evidence type="ECO:0000256" key="2">
    <source>
        <dbReference type="ARBA" id="ARBA00022478"/>
    </source>
</evidence>
<dbReference type="CDD" id="cd00653">
    <property type="entry name" value="RNA_pol_B_RPB2"/>
    <property type="match status" value="1"/>
</dbReference>
<dbReference type="FunFam" id="3.90.1110.10:FF:000010">
    <property type="entry name" value="DNA-directed RNA polymerase subunit beta"/>
    <property type="match status" value="1"/>
</dbReference>
<dbReference type="Pfam" id="PF04563">
    <property type="entry name" value="RNA_pol_Rpb2_1"/>
    <property type="match status" value="1"/>
</dbReference>
<dbReference type="GO" id="GO:0046872">
    <property type="term" value="F:metal ion binding"/>
    <property type="evidence" value="ECO:0007669"/>
    <property type="project" value="UniProtKB-KW"/>
</dbReference>
<keyword evidence="4 10" id="KW-0548">Nucleotidyltransferase</keyword>
<dbReference type="InterPro" id="IPR007647">
    <property type="entry name" value="RNA_pol_Rpb2_5"/>
</dbReference>
<evidence type="ECO:0000259" key="17">
    <source>
        <dbReference type="Pfam" id="PF04566"/>
    </source>
</evidence>
<dbReference type="Gene3D" id="3.90.1110.10">
    <property type="entry name" value="RNA polymerase Rpb2, domain 2"/>
    <property type="match status" value="1"/>
</dbReference>
<evidence type="ECO:0000256" key="4">
    <source>
        <dbReference type="ARBA" id="ARBA00022695"/>
    </source>
</evidence>
<accession>A0A2I0A394</accession>
<organism evidence="19 20">
    <name type="scientific">Apostasia shenzhenica</name>
    <dbReference type="NCBI Taxonomy" id="1088818"/>
    <lineage>
        <taxon>Eukaryota</taxon>
        <taxon>Viridiplantae</taxon>
        <taxon>Streptophyta</taxon>
        <taxon>Embryophyta</taxon>
        <taxon>Tracheophyta</taxon>
        <taxon>Spermatophyta</taxon>
        <taxon>Magnoliopsida</taxon>
        <taxon>Liliopsida</taxon>
        <taxon>Asparagales</taxon>
        <taxon>Orchidaceae</taxon>
        <taxon>Apostasioideae</taxon>
        <taxon>Apostasia</taxon>
    </lineage>
</organism>
<evidence type="ECO:0000259" key="18">
    <source>
        <dbReference type="Pfam" id="PF04567"/>
    </source>
</evidence>
<dbReference type="InterPro" id="IPR007644">
    <property type="entry name" value="RNA_pol_bsu_protrusion"/>
</dbReference>
<dbReference type="SUPFAM" id="SSF64484">
    <property type="entry name" value="beta and beta-prime subunits of DNA dependent RNA-polymerase"/>
    <property type="match status" value="1"/>
</dbReference>
<dbReference type="PROSITE" id="PS01166">
    <property type="entry name" value="RNA_POL_BETA"/>
    <property type="match status" value="1"/>
</dbReference>
<keyword evidence="7 10" id="KW-0804">Transcription</keyword>
<dbReference type="Pfam" id="PF04565">
    <property type="entry name" value="RNA_pol_Rpb2_3"/>
    <property type="match status" value="1"/>
</dbReference>
<reference evidence="19 20" key="1">
    <citation type="journal article" date="2017" name="Nature">
        <title>The Apostasia genome and the evolution of orchids.</title>
        <authorList>
            <person name="Zhang G.Q."/>
            <person name="Liu K.W."/>
            <person name="Li Z."/>
            <person name="Lohaus R."/>
            <person name="Hsiao Y.Y."/>
            <person name="Niu S.C."/>
            <person name="Wang J.Y."/>
            <person name="Lin Y.C."/>
            <person name="Xu Q."/>
            <person name="Chen L.J."/>
            <person name="Yoshida K."/>
            <person name="Fujiwara S."/>
            <person name="Wang Z.W."/>
            <person name="Zhang Y.Q."/>
            <person name="Mitsuda N."/>
            <person name="Wang M."/>
            <person name="Liu G.H."/>
            <person name="Pecoraro L."/>
            <person name="Huang H.X."/>
            <person name="Xiao X.J."/>
            <person name="Lin M."/>
            <person name="Wu X.Y."/>
            <person name="Wu W.L."/>
            <person name="Chen Y.Y."/>
            <person name="Chang S.B."/>
            <person name="Sakamoto S."/>
            <person name="Ohme-Takagi M."/>
            <person name="Yagi M."/>
            <person name="Zeng S.J."/>
            <person name="Shen C.Y."/>
            <person name="Yeh C.M."/>
            <person name="Luo Y.B."/>
            <person name="Tsai W.C."/>
            <person name="Van de Peer Y."/>
            <person name="Liu Z.J."/>
        </authorList>
    </citation>
    <scope>NUCLEOTIDE SEQUENCE [LARGE SCALE GENOMIC DNA]</scope>
    <source>
        <strain evidence="20">cv. Shenzhen</strain>
        <tissue evidence="19">Stem</tissue>
    </source>
</reference>
<feature type="compositionally biased region" description="Low complexity" evidence="11">
    <location>
        <begin position="1"/>
        <end position="19"/>
    </location>
</feature>
<evidence type="ECO:0000256" key="11">
    <source>
        <dbReference type="SAM" id="MobiDB-lite"/>
    </source>
</evidence>
<proteinExistence type="inferred from homology"/>
<evidence type="ECO:0000259" key="14">
    <source>
        <dbReference type="Pfam" id="PF04561"/>
    </source>
</evidence>
<keyword evidence="3 10" id="KW-0808">Transferase</keyword>
<dbReference type="InterPro" id="IPR007645">
    <property type="entry name" value="RNA_pol_Rpb2_3"/>
</dbReference>
<feature type="domain" description="RNA polymerase Rpb2" evidence="18">
    <location>
        <begin position="689"/>
        <end position="736"/>
    </location>
</feature>
<dbReference type="InterPro" id="IPR007121">
    <property type="entry name" value="RNA_pol_bsu_CS"/>
</dbReference>
<dbReference type="InterPro" id="IPR007641">
    <property type="entry name" value="RNA_pol_Rpb2_7"/>
</dbReference>
<keyword evidence="2 10" id="KW-0240">DNA-directed RNA polymerase</keyword>
<gene>
    <name evidence="19" type="primary">NRPD2a</name>
    <name evidence="19" type="ORF">AXF42_Ash017561</name>
</gene>
<protein>
    <recommendedName>
        <fullName evidence="10">DNA-directed RNA polymerase subunit beta</fullName>
        <ecNumber evidence="10">2.7.7.6</ecNumber>
    </recommendedName>
</protein>
<evidence type="ECO:0000256" key="1">
    <source>
        <dbReference type="ARBA" id="ARBA00006835"/>
    </source>
</evidence>
<dbReference type="AlphaFoldDB" id="A0A2I0A394"/>
<feature type="compositionally biased region" description="Basic and acidic residues" evidence="11">
    <location>
        <begin position="26"/>
        <end position="35"/>
    </location>
</feature>
<comment type="catalytic activity">
    <reaction evidence="8 10">
        <text>RNA(n) + a ribonucleoside 5'-triphosphate = RNA(n+1) + diphosphate</text>
        <dbReference type="Rhea" id="RHEA:21248"/>
        <dbReference type="Rhea" id="RHEA-COMP:14527"/>
        <dbReference type="Rhea" id="RHEA-COMP:17342"/>
        <dbReference type="ChEBI" id="CHEBI:33019"/>
        <dbReference type="ChEBI" id="CHEBI:61557"/>
        <dbReference type="ChEBI" id="CHEBI:140395"/>
        <dbReference type="EC" id="2.7.7.6"/>
    </reaction>
</comment>
<dbReference type="GO" id="GO:0032549">
    <property type="term" value="F:ribonucleoside binding"/>
    <property type="evidence" value="ECO:0007669"/>
    <property type="project" value="InterPro"/>
</dbReference>
<keyword evidence="5" id="KW-0479">Metal-binding</keyword>
<evidence type="ECO:0000256" key="6">
    <source>
        <dbReference type="ARBA" id="ARBA00022833"/>
    </source>
</evidence>
<dbReference type="Gene3D" id="3.90.1100.10">
    <property type="match status" value="2"/>
</dbReference>
<feature type="domain" description="RNA polymerase Rpb2" evidence="16">
    <location>
        <begin position="518"/>
        <end position="579"/>
    </location>
</feature>
<feature type="domain" description="RNA polymerase Rpb2" evidence="14">
    <location>
        <begin position="305"/>
        <end position="441"/>
    </location>
</feature>
<dbReference type="InterPro" id="IPR015712">
    <property type="entry name" value="DNA-dir_RNA_pol_su2"/>
</dbReference>
<dbReference type="EMBL" id="KZ452035">
    <property type="protein sequence ID" value="PKA50022.1"/>
    <property type="molecule type" value="Genomic_DNA"/>
</dbReference>
<dbReference type="Proteomes" id="UP000236161">
    <property type="component" value="Unassembled WGS sequence"/>
</dbReference>
<evidence type="ECO:0000256" key="5">
    <source>
        <dbReference type="ARBA" id="ARBA00022723"/>
    </source>
</evidence>
<feature type="domain" description="RNA polymerase Rpb2" evidence="13">
    <location>
        <begin position="1116"/>
        <end position="1214"/>
    </location>
</feature>
<dbReference type="InterPro" id="IPR007120">
    <property type="entry name" value="DNA-dir_RNAP_su2_dom"/>
</dbReference>
<comment type="similarity">
    <text evidence="1 9">Belongs to the RNA polymerase beta chain family.</text>
</comment>
<dbReference type="EC" id="2.7.7.6" evidence="10"/>
<dbReference type="Pfam" id="PF04561">
    <property type="entry name" value="RNA_pol_Rpb2_2"/>
    <property type="match status" value="1"/>
</dbReference>
<dbReference type="PANTHER" id="PTHR20856">
    <property type="entry name" value="DNA-DIRECTED RNA POLYMERASE I SUBUNIT 2"/>
    <property type="match status" value="1"/>
</dbReference>
<evidence type="ECO:0000256" key="9">
    <source>
        <dbReference type="RuleBase" id="RU000434"/>
    </source>
</evidence>
<name>A0A2I0A394_9ASPA</name>
<sequence>MEEEAPASPAEAFSGAPAALLEMEEEQHPASKVEEGDAMVEDDLKEKTNYEPMSVDSPPNVMEQLDVDSEILEKFFKDASRAFFKEWGLVSHQIDSFNDFVKSGLQNLFNSLGVVTVEPDYNPQDARGDGAWKHATVSFGEVKLEKPSFWIEKSDVDEQELKLTPKHARLQNMTYSSQMKVKVRVQVYVHQVSDKAKTGTDTGVHKKVVDDKEYSIVFGRLPIMVKSDLCWLHTLDKNDCFFDPGGYFLIKGMEKTFIAQEQRCLTRLWITDKPCWTAQYMSEIKRKRVYIKLIDSSKAEGNSGIKMISLYFLYATLPIWIMFFALGISSDKEVFEIIDVDDSNTDVVNMILVTIRDADEMCEGFRRGDKAREYVNKLVKDAKFPPAESFDEYIEKYLFPGIPGLRQKALFLGYMTKCLLLAYMGKRKCDNKHDFRNKRLELAGKLLSRELWAHIRHAERRMVKAMQRDLNRDDALLVIERYWDSSIITNGLNRAFSTGQWCHPYRRTERTAGIVATLRRTNPLQLISDLRKTRQSVAYAGKTGDARYPNPSFFGRLCFLSTPDGENCGLVKNLAITALVSLNHLESILESLISCGMHKLDGSTQSSSKWVKVLLNGDWIGVCQDSEAFVSAFKDERRSGKIHPQLEIKRDEHQREVRIFSDAGRILRPLIIVENLKNVKKFIRGFDSFQSLVDAKIIELVGVEEEEDCPTAWGVKHLFEKDDKQPKCEYTHCELDLSFLLGLSCGIIPFANHNFARRVLYQAEKHSQQAIGFSTTNPDIRVDTLSHQMYYPQKPLFRTMSADCLGRSESSLGKSYFSRPELFNGQNAIVAVNVHQGYNQEDSLVMNEASLQRGLFRTEHFRSYKADLDNKESSKRIKPKDKVVFGKMQSKKGRVDSLEDDGLPYVGASLNSGDIVIGKVAESGEDYGIKLKHTEKGMVQKVVLSANDEGKNFAVVTLRQVRSPRLGDKFSSMHGQKGVIGLLEHQENFPFTRQGIVPDIVINPHAFPTRQTPGQLLEAALGKAIASGCVARYATPFTTPSVDVIYEQLQQAGFCRWGSEKVINGRTGEIMQNMIFMGPTFYQRLIHMAEDKVKYRNTGPVHPLTRQPVADRKRYGGIKFGEMERDCLLAHGAAANLYERMFTLSDFSQMHICQTCKRMANVILRPVLGGRKIRGPYCVFCKSAENIVRIDVPYGAKLLYQELFSMGICLKFETEV</sequence>
<evidence type="ECO:0000256" key="3">
    <source>
        <dbReference type="ARBA" id="ARBA00022679"/>
    </source>
</evidence>
<dbReference type="GO" id="GO:0006351">
    <property type="term" value="P:DNA-templated transcription"/>
    <property type="evidence" value="ECO:0007669"/>
    <property type="project" value="InterPro"/>
</dbReference>
<evidence type="ECO:0000256" key="10">
    <source>
        <dbReference type="RuleBase" id="RU363031"/>
    </source>
</evidence>
<dbReference type="GO" id="GO:0003677">
    <property type="term" value="F:DNA binding"/>
    <property type="evidence" value="ECO:0007669"/>
    <property type="project" value="InterPro"/>
</dbReference>
<feature type="region of interest" description="Disordered" evidence="11">
    <location>
        <begin position="1"/>
        <end position="41"/>
    </location>
</feature>
<evidence type="ECO:0000256" key="8">
    <source>
        <dbReference type="ARBA" id="ARBA00048552"/>
    </source>
</evidence>
<feature type="domain" description="RNA polymerase Rpb2" evidence="17">
    <location>
        <begin position="613"/>
        <end position="674"/>
    </location>
</feature>
<dbReference type="FunFam" id="2.40.50.150:FF:000005">
    <property type="entry name" value="DNA-directed RNA polymerase subunit beta"/>
    <property type="match status" value="1"/>
</dbReference>
<dbReference type="InterPro" id="IPR007646">
    <property type="entry name" value="RNA_pol_Rpb2_4"/>
</dbReference>
<dbReference type="STRING" id="1088818.A0A2I0A394"/>
<feature type="domain" description="DNA-directed RNA polymerase subunit 2 hybrid-binding" evidence="12">
    <location>
        <begin position="745"/>
        <end position="1114"/>
    </location>
</feature>
<keyword evidence="20" id="KW-1185">Reference proteome</keyword>
<dbReference type="GO" id="GO:0003899">
    <property type="term" value="F:DNA-directed RNA polymerase activity"/>
    <property type="evidence" value="ECO:0007669"/>
    <property type="project" value="UniProtKB-EC"/>
</dbReference>
<dbReference type="GO" id="GO:0000428">
    <property type="term" value="C:DNA-directed RNA polymerase complex"/>
    <property type="evidence" value="ECO:0007669"/>
    <property type="project" value="UniProtKB-KW"/>
</dbReference>
<comment type="function">
    <text evidence="10">DNA-dependent RNA polymerase catalyzes the transcription of DNA into RNA using the four ribonucleoside triphosphates as substrates.</text>
</comment>
<evidence type="ECO:0000259" key="16">
    <source>
        <dbReference type="Pfam" id="PF04565"/>
    </source>
</evidence>
<dbReference type="Pfam" id="PF00562">
    <property type="entry name" value="RNA_pol_Rpb2_6"/>
    <property type="match status" value="1"/>
</dbReference>
<dbReference type="Gene3D" id="2.40.50.150">
    <property type="match status" value="1"/>
</dbReference>
<dbReference type="OrthoDB" id="10248617at2759"/>
<dbReference type="FunFam" id="3.90.1100.10:FF:000015">
    <property type="entry name" value="DNA-directed RNA polymerase subunit beta"/>
    <property type="match status" value="1"/>
</dbReference>
<dbReference type="Gene3D" id="3.90.1800.10">
    <property type="entry name" value="RNA polymerase alpha subunit dimerisation domain"/>
    <property type="match status" value="1"/>
</dbReference>
<dbReference type="InterPro" id="IPR007642">
    <property type="entry name" value="RNA_pol_Rpb2_2"/>
</dbReference>
<dbReference type="InterPro" id="IPR014724">
    <property type="entry name" value="RNA_pol_RPB2_OB-fold"/>
</dbReference>
<evidence type="ECO:0000256" key="7">
    <source>
        <dbReference type="ARBA" id="ARBA00023163"/>
    </source>
</evidence>
<dbReference type="FunFam" id="3.90.1800.10:FF:000006">
    <property type="entry name" value="DNA-directed RNA polymerase subunit beta"/>
    <property type="match status" value="1"/>
</dbReference>
<evidence type="ECO:0000259" key="13">
    <source>
        <dbReference type="Pfam" id="PF04560"/>
    </source>
</evidence>